<protein>
    <submittedName>
        <fullName evidence="1">Uncharacterized protein</fullName>
    </submittedName>
</protein>
<keyword evidence="2" id="KW-1185">Reference proteome</keyword>
<gene>
    <name evidence="1" type="ORF">Ade02nite_40620</name>
</gene>
<dbReference type="Proteomes" id="UP000609879">
    <property type="component" value="Unassembled WGS sequence"/>
</dbReference>
<evidence type="ECO:0000313" key="2">
    <source>
        <dbReference type="Proteomes" id="UP000609879"/>
    </source>
</evidence>
<organism evidence="1 2">
    <name type="scientific">Paractinoplanes deccanensis</name>
    <dbReference type="NCBI Taxonomy" id="113561"/>
    <lineage>
        <taxon>Bacteria</taxon>
        <taxon>Bacillati</taxon>
        <taxon>Actinomycetota</taxon>
        <taxon>Actinomycetes</taxon>
        <taxon>Micromonosporales</taxon>
        <taxon>Micromonosporaceae</taxon>
        <taxon>Paractinoplanes</taxon>
    </lineage>
</organism>
<name>A0ABQ3Y606_9ACTN</name>
<accession>A0ABQ3Y606</accession>
<dbReference type="EMBL" id="BOMI01000077">
    <property type="protein sequence ID" value="GID75421.1"/>
    <property type="molecule type" value="Genomic_DNA"/>
</dbReference>
<reference evidence="1 2" key="1">
    <citation type="submission" date="2021-01" db="EMBL/GenBank/DDBJ databases">
        <title>Whole genome shotgun sequence of Actinoplanes deccanensis NBRC 13994.</title>
        <authorList>
            <person name="Komaki H."/>
            <person name="Tamura T."/>
        </authorList>
    </citation>
    <scope>NUCLEOTIDE SEQUENCE [LARGE SCALE GENOMIC DNA]</scope>
    <source>
        <strain evidence="1 2">NBRC 13994</strain>
    </source>
</reference>
<dbReference type="Gene3D" id="3.30.70.360">
    <property type="match status" value="1"/>
</dbReference>
<comment type="caution">
    <text evidence="1">The sequence shown here is derived from an EMBL/GenBank/DDBJ whole genome shotgun (WGS) entry which is preliminary data.</text>
</comment>
<proteinExistence type="predicted"/>
<sequence length="79" mass="8243">MDVAPSFSGGRARPASGVGLFAQDAVGTDRRITSDQQHSGVVSGSAPNRIFELSRLLAQLHDGKGRTTVLASYDDVAEA</sequence>
<evidence type="ECO:0000313" key="1">
    <source>
        <dbReference type="EMBL" id="GID75421.1"/>
    </source>
</evidence>